<dbReference type="RefSeq" id="XP_067923492.1">
    <property type="nucleotide sequence ID" value="XM_068064533.1"/>
</dbReference>
<protein>
    <submittedName>
        <fullName evidence="2">Uncharacterized protein</fullName>
    </submittedName>
</protein>
<dbReference type="AlphaFoldDB" id="A0A2C6L1W6"/>
<reference evidence="2 3" key="1">
    <citation type="journal article" date="2017" name="Int. J. Parasitol.">
        <title>The genome of the protozoan parasite Cystoisospora suis and a reverse vaccinology approach to identify vaccine candidates.</title>
        <authorList>
            <person name="Palmieri N."/>
            <person name="Shrestha A."/>
            <person name="Ruttkowski B."/>
            <person name="Beck T."/>
            <person name="Vogl C."/>
            <person name="Tomley F."/>
            <person name="Blake D.P."/>
            <person name="Joachim A."/>
        </authorList>
    </citation>
    <scope>NUCLEOTIDE SEQUENCE [LARGE SCALE GENOMIC DNA]</scope>
    <source>
        <strain evidence="2 3">Wien I</strain>
    </source>
</reference>
<dbReference type="GeneID" id="94427744"/>
<proteinExistence type="predicted"/>
<gene>
    <name evidence="2" type="ORF">CSUI_004341</name>
</gene>
<dbReference type="EMBL" id="MIGC01002013">
    <property type="protein sequence ID" value="PHJ21813.1"/>
    <property type="molecule type" value="Genomic_DNA"/>
</dbReference>
<organism evidence="2 3">
    <name type="scientific">Cystoisospora suis</name>
    <dbReference type="NCBI Taxonomy" id="483139"/>
    <lineage>
        <taxon>Eukaryota</taxon>
        <taxon>Sar</taxon>
        <taxon>Alveolata</taxon>
        <taxon>Apicomplexa</taxon>
        <taxon>Conoidasida</taxon>
        <taxon>Coccidia</taxon>
        <taxon>Eucoccidiorida</taxon>
        <taxon>Eimeriorina</taxon>
        <taxon>Sarcocystidae</taxon>
        <taxon>Cystoisospora</taxon>
    </lineage>
</organism>
<name>A0A2C6L1W6_9APIC</name>
<comment type="caution">
    <text evidence="2">The sequence shown here is derived from an EMBL/GenBank/DDBJ whole genome shotgun (WGS) entry which is preliminary data.</text>
</comment>
<dbReference type="VEuPathDB" id="ToxoDB:CSUI_004341"/>
<sequence>MGQRIRVRNPVNNEERQLTRAQFKLSDLPGGDQSATALPRLRIATAGLFGSQTSEGHNNAEASNARHQSSGTECGLEGSLILASRVSDEGGVGGVSGFPRGTAYKLRRSPPDVPERPKLVSCRSFEVTCTVGGPHVLNKGWMLCRRQALARLRGWERSPSSDQEG</sequence>
<evidence type="ECO:0000313" key="2">
    <source>
        <dbReference type="EMBL" id="PHJ21813.1"/>
    </source>
</evidence>
<feature type="region of interest" description="Disordered" evidence="1">
    <location>
        <begin position="52"/>
        <end position="72"/>
    </location>
</feature>
<dbReference type="Proteomes" id="UP000221165">
    <property type="component" value="Unassembled WGS sequence"/>
</dbReference>
<evidence type="ECO:0000313" key="3">
    <source>
        <dbReference type="Proteomes" id="UP000221165"/>
    </source>
</evidence>
<accession>A0A2C6L1W6</accession>
<keyword evidence="3" id="KW-1185">Reference proteome</keyword>
<evidence type="ECO:0000256" key="1">
    <source>
        <dbReference type="SAM" id="MobiDB-lite"/>
    </source>
</evidence>